<accession>A0A1M7PJ61</accession>
<organism evidence="1 2">
    <name type="scientific">Gracilibacillus kekensis</name>
    <dbReference type="NCBI Taxonomy" id="1027249"/>
    <lineage>
        <taxon>Bacteria</taxon>
        <taxon>Bacillati</taxon>
        <taxon>Bacillota</taxon>
        <taxon>Bacilli</taxon>
        <taxon>Bacillales</taxon>
        <taxon>Bacillaceae</taxon>
        <taxon>Gracilibacillus</taxon>
    </lineage>
</organism>
<dbReference type="EMBL" id="FRCZ01000004">
    <property type="protein sequence ID" value="SHN17100.1"/>
    <property type="molecule type" value="Genomic_DNA"/>
</dbReference>
<evidence type="ECO:0000313" key="2">
    <source>
        <dbReference type="Proteomes" id="UP000184184"/>
    </source>
</evidence>
<sequence>MIIDCHCDALLKMWLHKVDFIDDVVLDVNRQKWINSPVRVQCFAIYVPEHIPTESKFIIALEMIDLFIEKIIKPYSDIKWIKQKLDIEELKSYEKGAMLTLEGLDCIGNDLFKLRLLIRLGVKMIGMSWNTANLAVDGIGESRAAGLTDFGKKVIQLANQEKVWIDLAHISTQGFNDAIELANHVIVSHANSRKICDHARNLDDEQIKKIIEKNGLIGITFVKDFVVKKEKATIADLIYHIAHFIQMGAEDHIVFGSDFDGTDQFIEHLSAIDNYWSLQLTLHQRFSLKQCQKISYLNFLRHFPS</sequence>
<reference evidence="1 2" key="1">
    <citation type="submission" date="2016-11" db="EMBL/GenBank/DDBJ databases">
        <authorList>
            <person name="Jaros S."/>
            <person name="Januszkiewicz K."/>
            <person name="Wedrychowicz H."/>
        </authorList>
    </citation>
    <scope>NUCLEOTIDE SEQUENCE [LARGE SCALE GENOMIC DNA]</scope>
    <source>
        <strain evidence="1 2">CGMCC 1.10681</strain>
    </source>
</reference>
<dbReference type="RefSeq" id="WP_073201945.1">
    <property type="nucleotide sequence ID" value="NZ_FRCZ01000004.1"/>
</dbReference>
<keyword evidence="2" id="KW-1185">Reference proteome</keyword>
<dbReference type="Gene3D" id="3.20.20.140">
    <property type="entry name" value="Metal-dependent hydrolases"/>
    <property type="match status" value="1"/>
</dbReference>
<dbReference type="Proteomes" id="UP000184184">
    <property type="component" value="Unassembled WGS sequence"/>
</dbReference>
<dbReference type="OrthoDB" id="9804920at2"/>
<proteinExistence type="predicted"/>
<protein>
    <submittedName>
        <fullName evidence="1">Membrane dipeptidase</fullName>
    </submittedName>
</protein>
<dbReference type="Pfam" id="PF01244">
    <property type="entry name" value="Peptidase_M19"/>
    <property type="match status" value="1"/>
</dbReference>
<dbReference type="PANTHER" id="PTHR10443">
    <property type="entry name" value="MICROSOMAL DIPEPTIDASE"/>
    <property type="match status" value="1"/>
</dbReference>
<dbReference type="AlphaFoldDB" id="A0A1M7PJ61"/>
<name>A0A1M7PJ61_9BACI</name>
<dbReference type="STRING" id="1027249.SAMN05216179_2249"/>
<evidence type="ECO:0000313" key="1">
    <source>
        <dbReference type="EMBL" id="SHN17100.1"/>
    </source>
</evidence>
<dbReference type="InterPro" id="IPR032466">
    <property type="entry name" value="Metal_Hydrolase"/>
</dbReference>
<gene>
    <name evidence="1" type="ORF">SAMN05216179_2249</name>
</gene>
<dbReference type="SUPFAM" id="SSF51556">
    <property type="entry name" value="Metallo-dependent hydrolases"/>
    <property type="match status" value="1"/>
</dbReference>
<dbReference type="PROSITE" id="PS51365">
    <property type="entry name" value="RENAL_DIPEPTIDASE_2"/>
    <property type="match status" value="1"/>
</dbReference>
<dbReference type="GO" id="GO:0070573">
    <property type="term" value="F:metallodipeptidase activity"/>
    <property type="evidence" value="ECO:0007669"/>
    <property type="project" value="InterPro"/>
</dbReference>
<dbReference type="PANTHER" id="PTHR10443:SF12">
    <property type="entry name" value="DIPEPTIDASE"/>
    <property type="match status" value="1"/>
</dbReference>
<dbReference type="InterPro" id="IPR008257">
    <property type="entry name" value="Pept_M19"/>
</dbReference>
<dbReference type="GO" id="GO:0006508">
    <property type="term" value="P:proteolysis"/>
    <property type="evidence" value="ECO:0007669"/>
    <property type="project" value="InterPro"/>
</dbReference>